<gene>
    <name evidence="3" type="ORF">B4U80_08687</name>
</gene>
<name>A0A443QKN3_9ACAR</name>
<protein>
    <submittedName>
        <fullName evidence="3">Beta-1:4-galactosyltransferase 4-like protein</fullName>
    </submittedName>
</protein>
<keyword evidence="4" id="KW-1185">Reference proteome</keyword>
<dbReference type="InterPro" id="IPR029044">
    <property type="entry name" value="Nucleotide-diphossugar_trans"/>
</dbReference>
<keyword evidence="3" id="KW-0328">Glycosyltransferase</keyword>
<keyword evidence="1 3" id="KW-0808">Transferase</keyword>
<dbReference type="VEuPathDB" id="VectorBase:LDEU014285"/>
<dbReference type="OrthoDB" id="10038994at2759"/>
<reference evidence="3 4" key="1">
    <citation type="journal article" date="2018" name="Gigascience">
        <title>Genomes of trombidid mites reveal novel predicted allergens and laterally-transferred genes associated with secondary metabolism.</title>
        <authorList>
            <person name="Dong X."/>
            <person name="Chaisiri K."/>
            <person name="Xia D."/>
            <person name="Armstrong S.D."/>
            <person name="Fang Y."/>
            <person name="Donnelly M.J."/>
            <person name="Kadowaki T."/>
            <person name="McGarry J.W."/>
            <person name="Darby A.C."/>
            <person name="Makepeace B.L."/>
        </authorList>
    </citation>
    <scope>NUCLEOTIDE SEQUENCE [LARGE SCALE GENOMIC DNA]</scope>
    <source>
        <strain evidence="3">UoL-UT</strain>
    </source>
</reference>
<feature type="domain" description="Galactosyltransferase C-terminal" evidence="2">
    <location>
        <begin position="1"/>
        <end position="50"/>
    </location>
</feature>
<dbReference type="GO" id="GO:0005975">
    <property type="term" value="P:carbohydrate metabolic process"/>
    <property type="evidence" value="ECO:0007669"/>
    <property type="project" value="InterPro"/>
</dbReference>
<proteinExistence type="predicted"/>
<dbReference type="SUPFAM" id="SSF53448">
    <property type="entry name" value="Nucleotide-diphospho-sugar transferases"/>
    <property type="match status" value="1"/>
</dbReference>
<evidence type="ECO:0000259" key="2">
    <source>
        <dbReference type="Pfam" id="PF02709"/>
    </source>
</evidence>
<dbReference type="InterPro" id="IPR003859">
    <property type="entry name" value="Galactosyl_T"/>
</dbReference>
<evidence type="ECO:0000256" key="1">
    <source>
        <dbReference type="ARBA" id="ARBA00022679"/>
    </source>
</evidence>
<dbReference type="GO" id="GO:0005794">
    <property type="term" value="C:Golgi apparatus"/>
    <property type="evidence" value="ECO:0007669"/>
    <property type="project" value="TreeGrafter"/>
</dbReference>
<dbReference type="PANTHER" id="PTHR19300:SF57">
    <property type="entry name" value="BETA-1,4-N-ACETYLGALACTOSAMINYLTRANSFERASE"/>
    <property type="match status" value="1"/>
</dbReference>
<dbReference type="Proteomes" id="UP000288716">
    <property type="component" value="Unassembled WGS sequence"/>
</dbReference>
<dbReference type="STRING" id="299467.A0A443QKN3"/>
<dbReference type="InterPro" id="IPR027791">
    <property type="entry name" value="Galactosyl_T_C"/>
</dbReference>
<dbReference type="GO" id="GO:0008378">
    <property type="term" value="F:galactosyltransferase activity"/>
    <property type="evidence" value="ECO:0007669"/>
    <property type="project" value="TreeGrafter"/>
</dbReference>
<dbReference type="Gene3D" id="3.90.550.10">
    <property type="entry name" value="Spore Coat Polysaccharide Biosynthesis Protein SpsA, Chain A"/>
    <property type="match status" value="1"/>
</dbReference>
<dbReference type="Pfam" id="PF02709">
    <property type="entry name" value="Glyco_transf_7C"/>
    <property type="match status" value="1"/>
</dbReference>
<comment type="caution">
    <text evidence="3">The sequence shown here is derived from an EMBL/GenBank/DDBJ whole genome shotgun (WGS) entry which is preliminary data.</text>
</comment>
<accession>A0A443QKN3</accession>
<dbReference type="PANTHER" id="PTHR19300">
    <property type="entry name" value="BETA-1,4-GALACTOSYLTRANSFERASE"/>
    <property type="match status" value="1"/>
</dbReference>
<sequence>MFGGACGLTETQFRKANGFSNTYIGWGSDDDDFYKRVRLSSMKIFRKTLQSIQRKLFTHIIVTNYCNVMSQRE</sequence>
<organism evidence="3 4">
    <name type="scientific">Leptotrombidium deliense</name>
    <dbReference type="NCBI Taxonomy" id="299467"/>
    <lineage>
        <taxon>Eukaryota</taxon>
        <taxon>Metazoa</taxon>
        <taxon>Ecdysozoa</taxon>
        <taxon>Arthropoda</taxon>
        <taxon>Chelicerata</taxon>
        <taxon>Arachnida</taxon>
        <taxon>Acari</taxon>
        <taxon>Acariformes</taxon>
        <taxon>Trombidiformes</taxon>
        <taxon>Prostigmata</taxon>
        <taxon>Anystina</taxon>
        <taxon>Parasitengona</taxon>
        <taxon>Trombiculoidea</taxon>
        <taxon>Trombiculidae</taxon>
        <taxon>Leptotrombidium</taxon>
    </lineage>
</organism>
<evidence type="ECO:0000313" key="4">
    <source>
        <dbReference type="Proteomes" id="UP000288716"/>
    </source>
</evidence>
<dbReference type="EMBL" id="NCKV01054649">
    <property type="protein sequence ID" value="RWS03529.1"/>
    <property type="molecule type" value="Genomic_DNA"/>
</dbReference>
<dbReference type="AlphaFoldDB" id="A0A443QKN3"/>
<evidence type="ECO:0000313" key="3">
    <source>
        <dbReference type="EMBL" id="RWS03529.1"/>
    </source>
</evidence>